<dbReference type="OrthoDB" id="7181739at2"/>
<keyword evidence="2" id="KW-1134">Transmembrane beta strand</keyword>
<dbReference type="NCBIfam" id="TIGR01845">
    <property type="entry name" value="outer_NodT"/>
    <property type="match status" value="1"/>
</dbReference>
<dbReference type="InterPro" id="IPR003423">
    <property type="entry name" value="OMP_efflux"/>
</dbReference>
<gene>
    <name evidence="4" type="primary">oprM1</name>
    <name evidence="4" type="ORF">SKP52_01435</name>
</gene>
<keyword evidence="2" id="KW-0449">Lipoprotein</keyword>
<dbReference type="GO" id="GO:0005886">
    <property type="term" value="C:plasma membrane"/>
    <property type="evidence" value="ECO:0007669"/>
    <property type="project" value="UniProtKB-SubCell"/>
</dbReference>
<feature type="compositionally biased region" description="Low complexity" evidence="3">
    <location>
        <begin position="477"/>
        <end position="488"/>
    </location>
</feature>
<name>A0A0A7PH33_9SPHN</name>
<dbReference type="Proteomes" id="UP000030907">
    <property type="component" value="Chromosome"/>
</dbReference>
<accession>A0A0A7PH33</accession>
<dbReference type="PANTHER" id="PTHR30203">
    <property type="entry name" value="OUTER MEMBRANE CATION EFFLUX PROTEIN"/>
    <property type="match status" value="1"/>
</dbReference>
<dbReference type="STRING" id="1515612.SKP52_01435"/>
<keyword evidence="5" id="KW-1185">Reference proteome</keyword>
<evidence type="ECO:0000313" key="4">
    <source>
        <dbReference type="EMBL" id="AJA07227.1"/>
    </source>
</evidence>
<dbReference type="RefSeq" id="WP_052207714.1">
    <property type="nucleotide sequence ID" value="NZ_CP009122.1"/>
</dbReference>
<dbReference type="InterPro" id="IPR010131">
    <property type="entry name" value="MdtP/NodT-like"/>
</dbReference>
<evidence type="ECO:0000256" key="1">
    <source>
        <dbReference type="ARBA" id="ARBA00007613"/>
    </source>
</evidence>
<protein>
    <submittedName>
        <fullName evidence="4">Outer membrane protein OprM</fullName>
    </submittedName>
</protein>
<dbReference type="EMBL" id="CP009122">
    <property type="protein sequence ID" value="AJA07227.1"/>
    <property type="molecule type" value="Genomic_DNA"/>
</dbReference>
<dbReference type="PANTHER" id="PTHR30203:SF32">
    <property type="entry name" value="CATION EFFLUX SYSTEM PROTEIN CUSC"/>
    <property type="match status" value="1"/>
</dbReference>
<dbReference type="PROSITE" id="PS51257">
    <property type="entry name" value="PROKAR_LIPOPROTEIN"/>
    <property type="match status" value="1"/>
</dbReference>
<evidence type="ECO:0000313" key="5">
    <source>
        <dbReference type="Proteomes" id="UP000030907"/>
    </source>
</evidence>
<feature type="region of interest" description="Disordered" evidence="3">
    <location>
        <begin position="477"/>
        <end position="497"/>
    </location>
</feature>
<dbReference type="GO" id="GO:0015562">
    <property type="term" value="F:efflux transmembrane transporter activity"/>
    <property type="evidence" value="ECO:0007669"/>
    <property type="project" value="InterPro"/>
</dbReference>
<dbReference type="HOGENOM" id="CLU_012817_13_3_5"/>
<organism evidence="4 5">
    <name type="scientific">Sphingopyxis fribergensis</name>
    <dbReference type="NCBI Taxonomy" id="1515612"/>
    <lineage>
        <taxon>Bacteria</taxon>
        <taxon>Pseudomonadati</taxon>
        <taxon>Pseudomonadota</taxon>
        <taxon>Alphaproteobacteria</taxon>
        <taxon>Sphingomonadales</taxon>
        <taxon>Sphingomonadaceae</taxon>
        <taxon>Sphingopyxis</taxon>
    </lineage>
</organism>
<keyword evidence="2" id="KW-0472">Membrane</keyword>
<keyword evidence="2" id="KW-0564">Palmitate</keyword>
<dbReference type="Gene3D" id="1.20.1600.10">
    <property type="entry name" value="Outer membrane efflux proteins (OEP)"/>
    <property type="match status" value="1"/>
</dbReference>
<dbReference type="Pfam" id="PF02321">
    <property type="entry name" value="OEP"/>
    <property type="match status" value="2"/>
</dbReference>
<evidence type="ECO:0000256" key="2">
    <source>
        <dbReference type="RuleBase" id="RU362097"/>
    </source>
</evidence>
<comment type="subcellular location">
    <subcellularLocation>
        <location evidence="2">Cell membrane</location>
        <topology evidence="2">Lipid-anchor</topology>
    </subcellularLocation>
</comment>
<keyword evidence="2" id="KW-0812">Transmembrane</keyword>
<dbReference type="SUPFAM" id="SSF56954">
    <property type="entry name" value="Outer membrane efflux proteins (OEP)"/>
    <property type="match status" value="1"/>
</dbReference>
<reference evidence="4 5" key="1">
    <citation type="journal article" date="2015" name="Int. J. Syst. Evol. Microbiol.">
        <title>Description of Sphingopyxis fribergensis sp. nov. - a soil bacterium with the ability to degrade styrene and phenylacetic acid.</title>
        <authorList>
            <person name="Oelschlagel M."/>
            <person name="Ruckert C."/>
            <person name="Kalinowski J."/>
            <person name="Schmidt G."/>
            <person name="Schlomann M."/>
            <person name="Tischler D."/>
        </authorList>
    </citation>
    <scope>NUCLEOTIDE SEQUENCE [LARGE SCALE GENOMIC DNA]</scope>
    <source>
        <strain evidence="4 5">Kp5.2</strain>
    </source>
</reference>
<proteinExistence type="inferred from homology"/>
<dbReference type="Gene3D" id="2.20.200.10">
    <property type="entry name" value="Outer membrane efflux proteins (OEP)"/>
    <property type="match status" value="1"/>
</dbReference>
<sequence>MNRLPATPLRAIRTHYRRPGIAALGCLAVALSGCSLAPDYHRPASPVAQQYREPVTSSADGRMVTDIRWSDMFADQKLQRLIQLALDNNRDLRVAALNIEKARAQYRIQRAQLIPDVGVTATGTEQHQPRDMAMFDSTYSLGVGISSYELDLFGRVRSLKDQALQSYLSTVEARRAAHISLISEVATTYLTMAADLDLQKLAHDTRDNRQRSFDILTQRHAAGTASLLEVRQAEGELEDAKAAALASDNQVAMDRNALDLLVGAPVAGQFLPEKDTLTSIVRLRDIPAGIPSDLLHNRPDILAAEHDLMAANANIGAARAAFFPSISLTGGVGRASTELEDLFDNGNYTWSFTPRINLPIFTGGKLKANLDISKAGRDIAVARYDKTIQSAFREVSDALSQRSVMDGQFAARRRQTEAARASSDLVDVRYREKVAGYLEVLDAQRTLYASEQNLIRTKLTQEANLVTLYKVLGGGWSEQSPEQPSEQPNTPVEGYAR</sequence>
<evidence type="ECO:0000256" key="3">
    <source>
        <dbReference type="SAM" id="MobiDB-lite"/>
    </source>
</evidence>
<dbReference type="AlphaFoldDB" id="A0A0A7PH33"/>
<dbReference type="KEGG" id="sphk:SKP52_01435"/>
<comment type="similarity">
    <text evidence="1 2">Belongs to the outer membrane factor (OMF) (TC 1.B.17) family.</text>
</comment>